<evidence type="ECO:0000313" key="1">
    <source>
        <dbReference type="EMBL" id="MFD2264879.1"/>
    </source>
</evidence>
<dbReference type="InterPro" id="IPR039968">
    <property type="entry name" value="BcerS-like"/>
</dbReference>
<comment type="caution">
    <text evidence="1">The sequence shown here is derived from an EMBL/GenBank/DDBJ whole genome shotgun (WGS) entry which is preliminary data.</text>
</comment>
<reference evidence="2" key="1">
    <citation type="journal article" date="2019" name="Int. J. Syst. Evol. Microbiol.">
        <title>The Global Catalogue of Microorganisms (GCM) 10K type strain sequencing project: providing services to taxonomists for standard genome sequencing and annotation.</title>
        <authorList>
            <consortium name="The Broad Institute Genomics Platform"/>
            <consortium name="The Broad Institute Genome Sequencing Center for Infectious Disease"/>
            <person name="Wu L."/>
            <person name="Ma J."/>
        </authorList>
    </citation>
    <scope>NUCLEOTIDE SEQUENCE [LARGE SCALE GENOMIC DNA]</scope>
    <source>
        <strain evidence="2">CGMCC 1.19062</strain>
    </source>
</reference>
<dbReference type="Proteomes" id="UP001597295">
    <property type="component" value="Unassembled WGS sequence"/>
</dbReference>
<protein>
    <recommendedName>
        <fullName evidence="3">N-acetyltransferase domain-containing protein</fullName>
    </recommendedName>
</protein>
<sequence>MTNYDIRSVRTSQDFRAFIDAASVSQGGDRNWRAPLDYEMRQLFSPANNPFIRQNAVQPFVAFDGNRAVGRVVAIHDLAHQAKYGTRTVFFGFIEGIDDPALFAALLERVAAWGRERGLTRIEGPFSFSINNEVGLLVEGFDTPPQTKTNHAQPWYGRHIEAAGFSRVKDILAHRHPLASDQLGPRYSKLAERWSESARLSLHSMESWGYETGMKIVNAIYNDAWADNWHATPVGVEEARFIGALMKPLVVGPVVGGNWVRVACWDGEPIAVVAQIPDVHDAVAGLKGKLFPFGWLRMLRRLKAGGQGGRLPMIGVRRAFRGTRIGAMAISALLVDAQERARARGTVFLEISWMLEDNHDILRLVEGMPAQIYKRWRVYGR</sequence>
<dbReference type="Gene3D" id="3.40.630.30">
    <property type="match status" value="1"/>
</dbReference>
<dbReference type="PANTHER" id="PTHR41368">
    <property type="entry name" value="PROTEIN YGHO"/>
    <property type="match status" value="1"/>
</dbReference>
<dbReference type="SUPFAM" id="SSF55729">
    <property type="entry name" value="Acyl-CoA N-acyltransferases (Nat)"/>
    <property type="match status" value="1"/>
</dbReference>
<proteinExistence type="predicted"/>
<gene>
    <name evidence="1" type="ORF">ACFSM5_18375</name>
</gene>
<name>A0ABW5DWP3_9PROT</name>
<keyword evidence="2" id="KW-1185">Reference proteome</keyword>
<evidence type="ECO:0000313" key="2">
    <source>
        <dbReference type="Proteomes" id="UP001597295"/>
    </source>
</evidence>
<dbReference type="InterPro" id="IPR016181">
    <property type="entry name" value="Acyl_CoA_acyltransferase"/>
</dbReference>
<dbReference type="RefSeq" id="WP_379878013.1">
    <property type="nucleotide sequence ID" value="NZ_JBHUIP010000014.1"/>
</dbReference>
<dbReference type="EMBL" id="JBHUIP010000014">
    <property type="protein sequence ID" value="MFD2264879.1"/>
    <property type="molecule type" value="Genomic_DNA"/>
</dbReference>
<evidence type="ECO:0008006" key="3">
    <source>
        <dbReference type="Google" id="ProtNLM"/>
    </source>
</evidence>
<accession>A0ABW5DWP3</accession>
<organism evidence="1 2">
    <name type="scientific">Lacibacterium aquatile</name>
    <dbReference type="NCBI Taxonomy" id="1168082"/>
    <lineage>
        <taxon>Bacteria</taxon>
        <taxon>Pseudomonadati</taxon>
        <taxon>Pseudomonadota</taxon>
        <taxon>Alphaproteobacteria</taxon>
        <taxon>Rhodospirillales</taxon>
        <taxon>Rhodospirillaceae</taxon>
    </lineage>
</organism>
<dbReference type="PANTHER" id="PTHR41368:SF1">
    <property type="entry name" value="PROTEIN YGHO"/>
    <property type="match status" value="1"/>
</dbReference>